<dbReference type="InterPro" id="IPR017871">
    <property type="entry name" value="ABC_transporter-like_CS"/>
</dbReference>
<name>A0A971M529_9BACT</name>
<dbReference type="SMART" id="SM00382">
    <property type="entry name" value="AAA"/>
    <property type="match status" value="1"/>
</dbReference>
<dbReference type="PANTHER" id="PTHR42798:SF2">
    <property type="entry name" value="ABC TRANSPORTER ATP-BINDING PROTEIN MG467-RELATED"/>
    <property type="match status" value="1"/>
</dbReference>
<dbReference type="AlphaFoldDB" id="A0A971M529"/>
<evidence type="ECO:0000256" key="4">
    <source>
        <dbReference type="ARBA" id="ARBA00038388"/>
    </source>
</evidence>
<evidence type="ECO:0000256" key="3">
    <source>
        <dbReference type="ARBA" id="ARBA00022840"/>
    </source>
</evidence>
<comment type="similarity">
    <text evidence="4">Belongs to the ABC transporter superfamily. Macrolide exporter (TC 3.A.1.122) family.</text>
</comment>
<dbReference type="PROSITE" id="PS50893">
    <property type="entry name" value="ABC_TRANSPORTER_2"/>
    <property type="match status" value="1"/>
</dbReference>
<dbReference type="GO" id="GO:0022857">
    <property type="term" value="F:transmembrane transporter activity"/>
    <property type="evidence" value="ECO:0007669"/>
    <property type="project" value="UniProtKB-ARBA"/>
</dbReference>
<dbReference type="InterPro" id="IPR027417">
    <property type="entry name" value="P-loop_NTPase"/>
</dbReference>
<dbReference type="GO" id="GO:0005524">
    <property type="term" value="F:ATP binding"/>
    <property type="evidence" value="ECO:0007669"/>
    <property type="project" value="UniProtKB-KW"/>
</dbReference>
<dbReference type="GO" id="GO:0016887">
    <property type="term" value="F:ATP hydrolysis activity"/>
    <property type="evidence" value="ECO:0007669"/>
    <property type="project" value="InterPro"/>
</dbReference>
<dbReference type="EMBL" id="JAAYEE010000140">
    <property type="protein sequence ID" value="NLW35542.1"/>
    <property type="molecule type" value="Genomic_DNA"/>
</dbReference>
<keyword evidence="1" id="KW-0813">Transport</keyword>
<dbReference type="CDD" id="cd03255">
    <property type="entry name" value="ABC_MJ0796_LolCDE_FtsE"/>
    <property type="match status" value="1"/>
</dbReference>
<dbReference type="FunFam" id="3.40.50.300:FF:000032">
    <property type="entry name" value="Export ABC transporter ATP-binding protein"/>
    <property type="match status" value="1"/>
</dbReference>
<dbReference type="SUPFAM" id="SSF52540">
    <property type="entry name" value="P-loop containing nucleoside triphosphate hydrolases"/>
    <property type="match status" value="1"/>
</dbReference>
<proteinExistence type="inferred from homology"/>
<keyword evidence="2" id="KW-0547">Nucleotide-binding</keyword>
<feature type="domain" description="ABC transporter" evidence="5">
    <location>
        <begin position="1"/>
        <end position="221"/>
    </location>
</feature>
<dbReference type="GO" id="GO:0098796">
    <property type="term" value="C:membrane protein complex"/>
    <property type="evidence" value="ECO:0007669"/>
    <property type="project" value="UniProtKB-ARBA"/>
</dbReference>
<evidence type="ECO:0000259" key="5">
    <source>
        <dbReference type="PROSITE" id="PS50893"/>
    </source>
</evidence>
<reference evidence="6" key="2">
    <citation type="submission" date="2020-01" db="EMBL/GenBank/DDBJ databases">
        <authorList>
            <person name="Campanaro S."/>
        </authorList>
    </citation>
    <scope>NUCLEOTIDE SEQUENCE</scope>
    <source>
        <strain evidence="6">AS06rmzACSIP_7</strain>
    </source>
</reference>
<organism evidence="6 7">
    <name type="scientific">Syntrophorhabdus aromaticivorans</name>
    <dbReference type="NCBI Taxonomy" id="328301"/>
    <lineage>
        <taxon>Bacteria</taxon>
        <taxon>Pseudomonadati</taxon>
        <taxon>Thermodesulfobacteriota</taxon>
        <taxon>Syntrophorhabdia</taxon>
        <taxon>Syntrophorhabdales</taxon>
        <taxon>Syntrophorhabdaceae</taxon>
        <taxon>Syntrophorhabdus</taxon>
    </lineage>
</organism>
<dbReference type="InterPro" id="IPR003439">
    <property type="entry name" value="ABC_transporter-like_ATP-bd"/>
</dbReference>
<dbReference type="Gene3D" id="3.40.50.300">
    <property type="entry name" value="P-loop containing nucleotide triphosphate hydrolases"/>
    <property type="match status" value="1"/>
</dbReference>
<dbReference type="PANTHER" id="PTHR42798">
    <property type="entry name" value="LIPOPROTEIN-RELEASING SYSTEM ATP-BINDING PROTEIN LOLD"/>
    <property type="match status" value="1"/>
</dbReference>
<protein>
    <submittedName>
        <fullName evidence="6">ABC transporter ATP-binding protein</fullName>
    </submittedName>
</protein>
<gene>
    <name evidence="6" type="ORF">GXY80_08700</name>
</gene>
<sequence>MTLRKIRKSYFVGERELPILKGIDLDIRQGELVILMGVSGSGKTTLMNIIGLLDKQTEGEYKFMGSTVNGLDDETLAGMRNTHIGFVFQQFFLLPYLNAVENVLIPIVYSAKQIKHPRDKARQLLARFGLAERIHNKPSQLSGGEQQRVAIARALINDPDLILADEPTGALDSRTGNEIMDLFRVLNREGKTIIVVTHDPKLTSFGTRLIRIEDGTISEDIAR</sequence>
<dbReference type="PROSITE" id="PS00211">
    <property type="entry name" value="ABC_TRANSPORTER_1"/>
    <property type="match status" value="1"/>
</dbReference>
<dbReference type="InterPro" id="IPR017911">
    <property type="entry name" value="MacB-like_ATP-bd"/>
</dbReference>
<evidence type="ECO:0000313" key="6">
    <source>
        <dbReference type="EMBL" id="NLW35542.1"/>
    </source>
</evidence>
<dbReference type="Proteomes" id="UP000777265">
    <property type="component" value="Unassembled WGS sequence"/>
</dbReference>
<evidence type="ECO:0000256" key="1">
    <source>
        <dbReference type="ARBA" id="ARBA00022448"/>
    </source>
</evidence>
<accession>A0A971M529</accession>
<keyword evidence="3 6" id="KW-0067">ATP-binding</keyword>
<dbReference type="InterPro" id="IPR003593">
    <property type="entry name" value="AAA+_ATPase"/>
</dbReference>
<reference evidence="6" key="1">
    <citation type="journal article" date="2020" name="Biotechnol. Biofuels">
        <title>New insights from the biogas microbiome by comprehensive genome-resolved metagenomics of nearly 1600 species originating from multiple anaerobic digesters.</title>
        <authorList>
            <person name="Campanaro S."/>
            <person name="Treu L."/>
            <person name="Rodriguez-R L.M."/>
            <person name="Kovalovszki A."/>
            <person name="Ziels R.M."/>
            <person name="Maus I."/>
            <person name="Zhu X."/>
            <person name="Kougias P.G."/>
            <person name="Basile A."/>
            <person name="Luo G."/>
            <person name="Schluter A."/>
            <person name="Konstantinidis K.T."/>
            <person name="Angelidaki I."/>
        </authorList>
    </citation>
    <scope>NUCLEOTIDE SEQUENCE</scope>
    <source>
        <strain evidence="6">AS06rmzACSIP_7</strain>
    </source>
</reference>
<comment type="caution">
    <text evidence="6">The sequence shown here is derived from an EMBL/GenBank/DDBJ whole genome shotgun (WGS) entry which is preliminary data.</text>
</comment>
<dbReference type="Pfam" id="PF00005">
    <property type="entry name" value="ABC_tran"/>
    <property type="match status" value="1"/>
</dbReference>
<evidence type="ECO:0000256" key="2">
    <source>
        <dbReference type="ARBA" id="ARBA00022741"/>
    </source>
</evidence>
<evidence type="ECO:0000313" key="7">
    <source>
        <dbReference type="Proteomes" id="UP000777265"/>
    </source>
</evidence>